<name>A0ABQ0CBC2_9PROT</name>
<dbReference type="SUPFAM" id="SSF51905">
    <property type="entry name" value="FAD/NAD(P)-binding domain"/>
    <property type="match status" value="1"/>
</dbReference>
<dbReference type="EMBL" id="BAAFGK010000004">
    <property type="protein sequence ID" value="GAB0058184.1"/>
    <property type="molecule type" value="Genomic_DNA"/>
</dbReference>
<reference evidence="2 3" key="1">
    <citation type="submission" date="2024-05" db="EMBL/GenBank/DDBJ databases">
        <authorList>
            <consortium name="Candidatus Magnetaquicoccaceae bacterium FCR-1 genome sequencing consortium"/>
            <person name="Shimoshige H."/>
            <person name="Shimamura S."/>
            <person name="Taoka A."/>
            <person name="Kobayashi H."/>
            <person name="Maekawa T."/>
        </authorList>
    </citation>
    <scope>NUCLEOTIDE SEQUENCE [LARGE SCALE GENOMIC DNA]</scope>
    <source>
        <strain evidence="2 3">FCR-1</strain>
    </source>
</reference>
<proteinExistence type="predicted"/>
<dbReference type="Gene3D" id="3.50.50.60">
    <property type="entry name" value="FAD/NAD(P)-binding domain"/>
    <property type="match status" value="1"/>
</dbReference>
<protein>
    <recommendedName>
        <fullName evidence="4">Geranylgeranyl reductase</fullName>
    </recommendedName>
</protein>
<keyword evidence="1" id="KW-0472">Membrane</keyword>
<sequence>MKLADQSRVAVVGGGPAGSMAAYFLMEIATRVGLRLNVDLYEPRNFSRHGPSGCNMCAGVVSESLVQTLAAEGINLPPIVVQRGIDSYVLHTSDQPPVAIATPVDELRIATVYRGGGPRAPEGEQKWISFDGYLLEMAREKGVRVLSRRVAELAMDAQGRPMVGVGNGEFETYDLLIGAVGVNTGAMKLFEGLGIAFQQPPVKRGFVSEIHLGVETVQKYLGNSMHIFLLDIPKLKFAAVIPKVEYATICLLGEDIDKELAERFMNDPETRSCFPPELDWRIGEKVACGMGQACQCGPKLNVGAAINPFGDRVVLVGDAAISRLYKDGIGAAYITAKAAVVTALFFGVSANDFRRRYQPVVDGIAKDNRIGAMIFWVTVFYQKWLFLRRGMVRMVRGERELPGERRDMSRVLWDTFTGSATYREILMRALTPRFVFRLLQATLMSALSRTIGGGMRDDPSRPSSG</sequence>
<reference evidence="2 3" key="2">
    <citation type="submission" date="2024-09" db="EMBL/GenBank/DDBJ databases">
        <title>Draft genome sequence of Candidatus Magnetaquicoccaceae bacterium FCR-1.</title>
        <authorList>
            <person name="Shimoshige H."/>
            <person name="Shimamura S."/>
            <person name="Taoka A."/>
            <person name="Kobayashi H."/>
            <person name="Maekawa T."/>
        </authorList>
    </citation>
    <scope>NUCLEOTIDE SEQUENCE [LARGE SCALE GENOMIC DNA]</scope>
    <source>
        <strain evidence="2 3">FCR-1</strain>
    </source>
</reference>
<feature type="transmembrane region" description="Helical" evidence="1">
    <location>
        <begin position="370"/>
        <end position="387"/>
    </location>
</feature>
<accession>A0ABQ0CBC2</accession>
<comment type="caution">
    <text evidence="2">The sequence shown here is derived from an EMBL/GenBank/DDBJ whole genome shotgun (WGS) entry which is preliminary data.</text>
</comment>
<evidence type="ECO:0000313" key="2">
    <source>
        <dbReference type="EMBL" id="GAB0058184.1"/>
    </source>
</evidence>
<evidence type="ECO:0000256" key="1">
    <source>
        <dbReference type="SAM" id="Phobius"/>
    </source>
</evidence>
<keyword evidence="1" id="KW-0812">Transmembrane</keyword>
<dbReference type="RefSeq" id="WP_420905863.1">
    <property type="nucleotide sequence ID" value="NZ_BAAFGK010000004.1"/>
</dbReference>
<gene>
    <name evidence="2" type="ORF">SIID45300_02528</name>
</gene>
<organism evidence="2 3">
    <name type="scientific">Candidatus Magnetaquiglobus chichijimensis</name>
    <dbReference type="NCBI Taxonomy" id="3141448"/>
    <lineage>
        <taxon>Bacteria</taxon>
        <taxon>Pseudomonadati</taxon>
        <taxon>Pseudomonadota</taxon>
        <taxon>Magnetococcia</taxon>
        <taxon>Magnetococcales</taxon>
        <taxon>Candidatus Magnetaquicoccaceae</taxon>
        <taxon>Candidatus Magnetaquiglobus</taxon>
    </lineage>
</organism>
<dbReference type="Proteomes" id="UP001628193">
    <property type="component" value="Unassembled WGS sequence"/>
</dbReference>
<dbReference type="PANTHER" id="PTHR42685">
    <property type="entry name" value="GERANYLGERANYL DIPHOSPHATE REDUCTASE"/>
    <property type="match status" value="1"/>
</dbReference>
<evidence type="ECO:0008006" key="4">
    <source>
        <dbReference type="Google" id="ProtNLM"/>
    </source>
</evidence>
<feature type="transmembrane region" description="Helical" evidence="1">
    <location>
        <begin position="331"/>
        <end position="350"/>
    </location>
</feature>
<dbReference type="PANTHER" id="PTHR42685:SF22">
    <property type="entry name" value="CONDITIONED MEDIUM FACTOR RECEPTOR 1"/>
    <property type="match status" value="1"/>
</dbReference>
<dbReference type="InterPro" id="IPR036188">
    <property type="entry name" value="FAD/NAD-bd_sf"/>
</dbReference>
<keyword evidence="3" id="KW-1185">Reference proteome</keyword>
<dbReference type="InterPro" id="IPR050407">
    <property type="entry name" value="Geranylgeranyl_reductase"/>
</dbReference>
<evidence type="ECO:0000313" key="3">
    <source>
        <dbReference type="Proteomes" id="UP001628193"/>
    </source>
</evidence>
<keyword evidence="1" id="KW-1133">Transmembrane helix</keyword>